<dbReference type="InterPro" id="IPR011063">
    <property type="entry name" value="TilS/TtcA_N"/>
</dbReference>
<organism evidence="8 9">
    <name type="scientific">Acetobacter vaccinii</name>
    <dbReference type="NCBI Taxonomy" id="2592655"/>
    <lineage>
        <taxon>Bacteria</taxon>
        <taxon>Pseudomonadati</taxon>
        <taxon>Pseudomonadota</taxon>
        <taxon>Alphaproteobacteria</taxon>
        <taxon>Acetobacterales</taxon>
        <taxon>Acetobacteraceae</taxon>
        <taxon>Acetobacter</taxon>
    </lineage>
</organism>
<evidence type="ECO:0000256" key="3">
    <source>
        <dbReference type="ARBA" id="ARBA00022741"/>
    </source>
</evidence>
<evidence type="ECO:0000256" key="6">
    <source>
        <dbReference type="HAMAP-Rule" id="MF_01161"/>
    </source>
</evidence>
<dbReference type="SUPFAM" id="SSF52402">
    <property type="entry name" value="Adenine nucleotide alpha hydrolases-like"/>
    <property type="match status" value="1"/>
</dbReference>
<keyword evidence="4 6" id="KW-0067">ATP-binding</keyword>
<evidence type="ECO:0000256" key="4">
    <source>
        <dbReference type="ARBA" id="ARBA00022840"/>
    </source>
</evidence>
<dbReference type="KEGG" id="acek:FLP30_04785"/>
<dbReference type="GO" id="GO:0006400">
    <property type="term" value="P:tRNA modification"/>
    <property type="evidence" value="ECO:0007669"/>
    <property type="project" value="UniProtKB-UniRule"/>
</dbReference>
<comment type="subcellular location">
    <subcellularLocation>
        <location evidence="6">Cytoplasm</location>
    </subcellularLocation>
</comment>
<evidence type="ECO:0000256" key="1">
    <source>
        <dbReference type="ARBA" id="ARBA00022598"/>
    </source>
</evidence>
<dbReference type="CDD" id="cd01992">
    <property type="entry name" value="TilS_N"/>
    <property type="match status" value="1"/>
</dbReference>
<dbReference type="Pfam" id="PF01171">
    <property type="entry name" value="ATP_bind_3"/>
    <property type="match status" value="1"/>
</dbReference>
<comment type="catalytic activity">
    <reaction evidence="5 6">
        <text>cytidine(34) in tRNA(Ile2) + L-lysine + ATP = lysidine(34) in tRNA(Ile2) + AMP + diphosphate + H(+)</text>
        <dbReference type="Rhea" id="RHEA:43744"/>
        <dbReference type="Rhea" id="RHEA-COMP:10625"/>
        <dbReference type="Rhea" id="RHEA-COMP:10670"/>
        <dbReference type="ChEBI" id="CHEBI:15378"/>
        <dbReference type="ChEBI" id="CHEBI:30616"/>
        <dbReference type="ChEBI" id="CHEBI:32551"/>
        <dbReference type="ChEBI" id="CHEBI:33019"/>
        <dbReference type="ChEBI" id="CHEBI:82748"/>
        <dbReference type="ChEBI" id="CHEBI:83665"/>
        <dbReference type="ChEBI" id="CHEBI:456215"/>
        <dbReference type="EC" id="6.3.4.19"/>
    </reaction>
</comment>
<dbReference type="GO" id="GO:0005737">
    <property type="term" value="C:cytoplasm"/>
    <property type="evidence" value="ECO:0007669"/>
    <property type="project" value="UniProtKB-SubCell"/>
</dbReference>
<dbReference type="PANTHER" id="PTHR43033:SF5">
    <property type="entry name" value="TRNA(ILE)-LYSIDINE SYNTHETASE"/>
    <property type="match status" value="1"/>
</dbReference>
<dbReference type="OrthoDB" id="9807403at2"/>
<dbReference type="RefSeq" id="WP_149280222.1">
    <property type="nucleotide sequence ID" value="NZ_CP043506.1"/>
</dbReference>
<comment type="similarity">
    <text evidence="6">Belongs to the tRNA(Ile)-lysidine synthase family.</text>
</comment>
<dbReference type="NCBIfam" id="TIGR02432">
    <property type="entry name" value="lysidine_TilS_N"/>
    <property type="match status" value="1"/>
</dbReference>
<dbReference type="HAMAP" id="MF_01161">
    <property type="entry name" value="tRNA_Ile_lys_synt"/>
    <property type="match status" value="1"/>
</dbReference>
<evidence type="ECO:0000259" key="7">
    <source>
        <dbReference type="Pfam" id="PF01171"/>
    </source>
</evidence>
<dbReference type="InterPro" id="IPR012795">
    <property type="entry name" value="tRNA_Ile_lys_synt_N"/>
</dbReference>
<keyword evidence="2 6" id="KW-0819">tRNA processing</keyword>
<accession>A0A5C1YRY7</accession>
<keyword evidence="3 6" id="KW-0547">Nucleotide-binding</keyword>
<keyword evidence="6" id="KW-0963">Cytoplasm</keyword>
<dbReference type="GO" id="GO:0032267">
    <property type="term" value="F:tRNA(Ile)-lysidine synthase activity"/>
    <property type="evidence" value="ECO:0007669"/>
    <property type="project" value="UniProtKB-EC"/>
</dbReference>
<evidence type="ECO:0000313" key="9">
    <source>
        <dbReference type="Proteomes" id="UP000324536"/>
    </source>
</evidence>
<dbReference type="PANTHER" id="PTHR43033">
    <property type="entry name" value="TRNA(ILE)-LYSIDINE SYNTHASE-RELATED"/>
    <property type="match status" value="1"/>
</dbReference>
<dbReference type="EC" id="6.3.4.19" evidence="6"/>
<evidence type="ECO:0000256" key="2">
    <source>
        <dbReference type="ARBA" id="ARBA00022694"/>
    </source>
</evidence>
<sequence>MHALGPFLADGSGPPPVAVAVSGGGDSLCLAWLARHWRPTLLALVVDHGLRAESAQEARWTVERLRHMSLTARLLTLTDLPYGPGIAARARQARYAALAQACQDAGCVDLLLGHQADDQAETACMRERAGSGPDGLAAMGWVSMRPGLRLIRPLLDVSRQALRTTLTAAGEPWVDDPSNDDRRAERVRVRQTLHQQPHLRDQYWHMAMQAGAGRMRQMVAMAGVLARQVSLSPLGWARLGATLPEPAVLASLLRAVGGMAYPPAPAAVARLHTAGQAATLGGARLTRWQGQWYLVREQAAIAPPQPARVGLVWDNRFQLVAMPALASTRPDVSIGACGSGLPRAARQGWPALFCATLPAVWQGGRRVAVPHLGLAEAGWAGADIAFHPPGVVTGGSLHGGSGGWAEQYVCPAY</sequence>
<keyword evidence="9" id="KW-1185">Reference proteome</keyword>
<proteinExistence type="inferred from homology"/>
<protein>
    <recommendedName>
        <fullName evidence="6">tRNA(Ile)-lysidine synthase</fullName>
        <ecNumber evidence="6">6.3.4.19</ecNumber>
    </recommendedName>
    <alternativeName>
        <fullName evidence="6">tRNA(Ile)-2-lysyl-cytidine synthase</fullName>
    </alternativeName>
    <alternativeName>
        <fullName evidence="6">tRNA(Ile)-lysidine synthetase</fullName>
    </alternativeName>
</protein>
<gene>
    <name evidence="6 8" type="primary">tilS</name>
    <name evidence="8" type="ORF">FLP30_04785</name>
</gene>
<evidence type="ECO:0000313" key="8">
    <source>
        <dbReference type="EMBL" id="QEO18563.1"/>
    </source>
</evidence>
<dbReference type="GO" id="GO:0005524">
    <property type="term" value="F:ATP binding"/>
    <property type="evidence" value="ECO:0007669"/>
    <property type="project" value="UniProtKB-UniRule"/>
</dbReference>
<dbReference type="AlphaFoldDB" id="A0A5C1YRY7"/>
<comment type="function">
    <text evidence="6">Ligates lysine onto the cytidine present at position 34 of the AUA codon-specific tRNA(Ile) that contains the anticodon CAU, in an ATP-dependent manner. Cytidine is converted to lysidine, thus changing the amino acid specificity of the tRNA from methionine to isoleucine.</text>
</comment>
<feature type="binding site" evidence="6">
    <location>
        <begin position="22"/>
        <end position="27"/>
    </location>
    <ligand>
        <name>ATP</name>
        <dbReference type="ChEBI" id="CHEBI:30616"/>
    </ligand>
</feature>
<dbReference type="InterPro" id="IPR014729">
    <property type="entry name" value="Rossmann-like_a/b/a_fold"/>
</dbReference>
<comment type="domain">
    <text evidence="6">The N-terminal region contains the highly conserved SGGXDS motif, predicted to be a P-loop motif involved in ATP binding.</text>
</comment>
<dbReference type="InterPro" id="IPR012094">
    <property type="entry name" value="tRNA_Ile_lys_synt"/>
</dbReference>
<evidence type="ECO:0000256" key="5">
    <source>
        <dbReference type="ARBA" id="ARBA00048539"/>
    </source>
</evidence>
<keyword evidence="1 6" id="KW-0436">Ligase</keyword>
<name>A0A5C1YRY7_9PROT</name>
<dbReference type="EMBL" id="CP043506">
    <property type="protein sequence ID" value="QEO18563.1"/>
    <property type="molecule type" value="Genomic_DNA"/>
</dbReference>
<dbReference type="Gene3D" id="3.40.50.620">
    <property type="entry name" value="HUPs"/>
    <property type="match status" value="1"/>
</dbReference>
<reference evidence="8 9" key="1">
    <citation type="submission" date="2019-09" db="EMBL/GenBank/DDBJ databases">
        <title>Genome sequencing of strain KACC 21233.</title>
        <authorList>
            <person name="Heo J."/>
            <person name="Kim S.-J."/>
            <person name="Kim J.-S."/>
            <person name="Hong S.-B."/>
            <person name="Kwon S.-W."/>
        </authorList>
    </citation>
    <scope>NUCLEOTIDE SEQUENCE [LARGE SCALE GENOMIC DNA]</scope>
    <source>
        <strain evidence="8 9">KACC 21233</strain>
    </source>
</reference>
<feature type="domain" description="tRNA(Ile)-lysidine/2-thiocytidine synthase N-terminal" evidence="7">
    <location>
        <begin position="17"/>
        <end position="191"/>
    </location>
</feature>
<dbReference type="Proteomes" id="UP000324536">
    <property type="component" value="Chromosome"/>
</dbReference>